<gene>
    <name evidence="6" type="primary">JAKMIP2</name>
</gene>
<dbReference type="PANTHER" id="PTHR18935">
    <property type="entry name" value="GOLGIN SUBFAMILY A MEMBER 4-LIKE ISOFORM X1"/>
    <property type="match status" value="1"/>
</dbReference>
<feature type="region of interest" description="Disordered" evidence="4">
    <location>
        <begin position="437"/>
        <end position="465"/>
    </location>
</feature>
<dbReference type="Ensembl" id="ENSCJAT00000067850.3">
    <property type="protein sequence ID" value="ENSCJAP00000062613.3"/>
    <property type="gene ID" value="ENSCJAG00000021276.6"/>
</dbReference>
<dbReference type="InterPro" id="IPR031994">
    <property type="entry name" value="JAKMIP_C"/>
</dbReference>
<reference evidence="6" key="2">
    <citation type="submission" date="2025-08" db="UniProtKB">
        <authorList>
            <consortium name="Ensembl"/>
        </authorList>
    </citation>
    <scope>IDENTIFICATION</scope>
</reference>
<feature type="compositionally biased region" description="Basic and acidic residues" evidence="4">
    <location>
        <begin position="261"/>
        <end position="274"/>
    </location>
</feature>
<dbReference type="PANTHER" id="PTHR18935:SF7">
    <property type="entry name" value="JANUS KINASE AND MICROTUBULE-INTERACTING PROTEIN 2"/>
    <property type="match status" value="1"/>
</dbReference>
<reference evidence="6" key="1">
    <citation type="submission" date="2009-03" db="EMBL/GenBank/DDBJ databases">
        <authorList>
            <person name="Warren W."/>
            <person name="Ye L."/>
            <person name="Minx P."/>
            <person name="Worley K."/>
            <person name="Gibbs R."/>
            <person name="Wilson R.K."/>
        </authorList>
    </citation>
    <scope>NUCLEOTIDE SEQUENCE [LARGE SCALE GENOMIC DNA]</scope>
</reference>
<evidence type="ECO:0000256" key="3">
    <source>
        <dbReference type="SAM" id="Coils"/>
    </source>
</evidence>
<dbReference type="AlphaFoldDB" id="A0A8J8XHS7"/>
<feature type="coiled-coil region" evidence="3">
    <location>
        <begin position="580"/>
        <end position="717"/>
    </location>
</feature>
<dbReference type="InterPro" id="IPR024836">
    <property type="entry name" value="JAKMIP"/>
</dbReference>
<dbReference type="GO" id="GO:0008017">
    <property type="term" value="F:microtubule binding"/>
    <property type="evidence" value="ECO:0007669"/>
    <property type="project" value="InterPro"/>
</dbReference>
<feature type="coiled-coil region" evidence="3">
    <location>
        <begin position="16"/>
        <end position="102"/>
    </location>
</feature>
<dbReference type="Proteomes" id="UP000008225">
    <property type="component" value="Chromosome 2"/>
</dbReference>
<protein>
    <submittedName>
        <fullName evidence="6">Janus kinase and microtubule interacting protein 2</fullName>
    </submittedName>
</protein>
<dbReference type="GeneTree" id="ENSGT00940000153713"/>
<accession>A0A8J8XHS7</accession>
<feature type="domain" description="Janus kinase and microtubule-interacting protein C-terminal" evidence="5">
    <location>
        <begin position="409"/>
        <end position="598"/>
    </location>
</feature>
<feature type="region of interest" description="Disordered" evidence="4">
    <location>
        <begin position="261"/>
        <end position="280"/>
    </location>
</feature>
<sequence length="733" mass="85769">MSKKGRNKGEKPEALIVALQAANEDLRTKLTDIQIELHQEKSKVSKLEREKTQEAKRIRELEQRKHTVLVTELKAKLHEEKMKELQAVRENLIKQHEQEMSRTVKVRDGEIQRLKSALCALRDGSSDKVRTALTIEAREEARKLFDAERLKLLQEITDLKTAKKQVDEALSNMIQADKIKAGDLRSEHQSHQEAISKIKWESERDIRRLMDEIKAKDRIIFSLEKELETQTGYVQKLQLQKEALDEQLFLVKEAECNMSSPKREIPGRAGDGSEHCSSPDLRRNQKRIAELNATIRKLEDRNTLLGDERNELLKRVRETEKQCKPLLERNKCLAKRNDELMVSLQRMEEKLKAVTKENLEMREKITSHPPLKKLKSLNDLDQANEEQETEFLKLQVIEQQNIIDELTRDREKLIRRRKHRRSSKPIKRPVLDPFIGYDEDSMDSETSSMASFRTDRTPATPDDDLDESLAAEESELRFRQLTKEYQALQRAYALLQEQTGGIIDAEREAKAQEQLQAEVLRYKAKIEDLEATLAQKGQDVNIPDLIKQLDILGDNGNLRNEEQVAIIQASTVLSLAEKWIQQIEGAEAALHQKMMELESDMEQFCKIKGYLEEELDYRKQALDQAYMRIQELEATLYNALQQETVIKFGELLSEKQQEELRTAVEKLRRQMLRKSREYDCQILQERMELLQQAHQRIRDLEDKTDIQKRQIKDLEEKFLFLFLFFSLAFILWP</sequence>
<evidence type="ECO:0000313" key="6">
    <source>
        <dbReference type="Ensembl" id="ENSCJAP00000062613.3"/>
    </source>
</evidence>
<reference evidence="6" key="3">
    <citation type="submission" date="2025-09" db="UniProtKB">
        <authorList>
            <consortium name="Ensembl"/>
        </authorList>
    </citation>
    <scope>IDENTIFICATION</scope>
</reference>
<dbReference type="GO" id="GO:0019900">
    <property type="term" value="F:kinase binding"/>
    <property type="evidence" value="ECO:0007669"/>
    <property type="project" value="InterPro"/>
</dbReference>
<evidence type="ECO:0000259" key="5">
    <source>
        <dbReference type="Pfam" id="PF16034"/>
    </source>
</evidence>
<keyword evidence="7" id="KW-1185">Reference proteome</keyword>
<evidence type="ECO:0000256" key="4">
    <source>
        <dbReference type="SAM" id="MobiDB-lite"/>
    </source>
</evidence>
<dbReference type="Pfam" id="PF16034">
    <property type="entry name" value="JAKMIP_CC3"/>
    <property type="match status" value="1"/>
</dbReference>
<feature type="coiled-coil region" evidence="3">
    <location>
        <begin position="281"/>
        <end position="364"/>
    </location>
</feature>
<feature type="coiled-coil region" evidence="3">
    <location>
        <begin position="471"/>
        <end position="539"/>
    </location>
</feature>
<evidence type="ECO:0000256" key="2">
    <source>
        <dbReference type="ARBA" id="ARBA00023054"/>
    </source>
</evidence>
<evidence type="ECO:0000256" key="1">
    <source>
        <dbReference type="ARBA" id="ARBA00005239"/>
    </source>
</evidence>
<name>A0A8J8XHS7_CALJA</name>
<evidence type="ECO:0000313" key="7">
    <source>
        <dbReference type="Proteomes" id="UP000008225"/>
    </source>
</evidence>
<comment type="similarity">
    <text evidence="1">Belongs to the JAKMIP family.</text>
</comment>
<keyword evidence="2 3" id="KW-0175">Coiled coil</keyword>
<proteinExistence type="inferred from homology"/>
<organism evidence="6 7">
    <name type="scientific">Callithrix jacchus</name>
    <name type="common">White-tufted-ear marmoset</name>
    <name type="synonym">Simia Jacchus</name>
    <dbReference type="NCBI Taxonomy" id="9483"/>
    <lineage>
        <taxon>Eukaryota</taxon>
        <taxon>Metazoa</taxon>
        <taxon>Chordata</taxon>
        <taxon>Craniata</taxon>
        <taxon>Vertebrata</taxon>
        <taxon>Euteleostomi</taxon>
        <taxon>Mammalia</taxon>
        <taxon>Eutheria</taxon>
        <taxon>Euarchontoglires</taxon>
        <taxon>Primates</taxon>
        <taxon>Haplorrhini</taxon>
        <taxon>Platyrrhini</taxon>
        <taxon>Cebidae</taxon>
        <taxon>Callitrichinae</taxon>
        <taxon>Callithrix</taxon>
        <taxon>Callithrix</taxon>
    </lineage>
</organism>